<dbReference type="PANTHER" id="PTHR10775:SF173">
    <property type="match status" value="1"/>
</dbReference>
<protein>
    <recommendedName>
        <fullName evidence="5">Transposase-associated domain-containing protein</fullName>
    </recommendedName>
</protein>
<dbReference type="SUPFAM" id="SSF53474">
    <property type="entry name" value="alpha/beta-Hydrolases"/>
    <property type="match status" value="1"/>
</dbReference>
<organism evidence="3 4">
    <name type="scientific">Lithocarpus litseifolius</name>
    <dbReference type="NCBI Taxonomy" id="425828"/>
    <lineage>
        <taxon>Eukaryota</taxon>
        <taxon>Viridiplantae</taxon>
        <taxon>Streptophyta</taxon>
        <taxon>Embryophyta</taxon>
        <taxon>Tracheophyta</taxon>
        <taxon>Spermatophyta</taxon>
        <taxon>Magnoliopsida</taxon>
        <taxon>eudicotyledons</taxon>
        <taxon>Gunneridae</taxon>
        <taxon>Pentapetalae</taxon>
        <taxon>rosids</taxon>
        <taxon>fabids</taxon>
        <taxon>Fagales</taxon>
        <taxon>Fagaceae</taxon>
        <taxon>Lithocarpus</taxon>
    </lineage>
</organism>
<proteinExistence type="predicted"/>
<dbReference type="Pfam" id="PF02992">
    <property type="entry name" value="Transposase_21"/>
    <property type="match status" value="1"/>
</dbReference>
<evidence type="ECO:0000313" key="3">
    <source>
        <dbReference type="EMBL" id="KAK9988481.1"/>
    </source>
</evidence>
<name>A0AAW2BT25_9ROSI</name>
<dbReference type="InterPro" id="IPR002925">
    <property type="entry name" value="Dienelactn_hydro"/>
</dbReference>
<dbReference type="PANTHER" id="PTHR10775">
    <property type="entry name" value="OS08G0208400 PROTEIN"/>
    <property type="match status" value="1"/>
</dbReference>
<evidence type="ECO:0008006" key="5">
    <source>
        <dbReference type="Google" id="ProtNLM"/>
    </source>
</evidence>
<keyword evidence="4" id="KW-1185">Reference proteome</keyword>
<dbReference type="InterPro" id="IPR029058">
    <property type="entry name" value="AB_hydrolase_fold"/>
</dbReference>
<accession>A0AAW2BT25</accession>
<gene>
    <name evidence="3" type="ORF">SO802_028720</name>
</gene>
<evidence type="ECO:0000259" key="1">
    <source>
        <dbReference type="Pfam" id="PF01738"/>
    </source>
</evidence>
<dbReference type="EMBL" id="JAZDWU010000010">
    <property type="protein sequence ID" value="KAK9988481.1"/>
    <property type="molecule type" value="Genomic_DNA"/>
</dbReference>
<dbReference type="AlphaFoldDB" id="A0AAW2BT25"/>
<feature type="domain" description="Transposase-associated" evidence="2">
    <location>
        <begin position="209"/>
        <end position="280"/>
    </location>
</feature>
<evidence type="ECO:0000259" key="2">
    <source>
        <dbReference type="Pfam" id="PF13963"/>
    </source>
</evidence>
<comment type="caution">
    <text evidence="3">The sequence shown here is derived from an EMBL/GenBank/DDBJ whole genome shotgun (WGS) entry which is preliminary data.</text>
</comment>
<dbReference type="GO" id="GO:0016787">
    <property type="term" value="F:hydrolase activity"/>
    <property type="evidence" value="ECO:0007669"/>
    <property type="project" value="InterPro"/>
</dbReference>
<reference evidence="3 4" key="1">
    <citation type="submission" date="2024-01" db="EMBL/GenBank/DDBJ databases">
        <title>A telomere-to-telomere, gap-free genome of sweet tea (Lithocarpus litseifolius).</title>
        <authorList>
            <person name="Zhou J."/>
        </authorList>
    </citation>
    <scope>NUCLEOTIDE SEQUENCE [LARGE SCALE GENOMIC DNA]</scope>
    <source>
        <strain evidence="3">Zhou-2022a</strain>
        <tissue evidence="3">Leaf</tissue>
    </source>
</reference>
<evidence type="ECO:0000313" key="4">
    <source>
        <dbReference type="Proteomes" id="UP001459277"/>
    </source>
</evidence>
<sequence length="645" mass="72169">MFIKTVTNNQHYKVSAARYYVVVPDFIREPFVLEDIANNPLEVWLKDHGTDKGFEEAKPIIETLKSKGASSVRAAGFCWGGKVVVELSKVELIQAAVILHPAWVTVDDIKGVKVPIAVLGSEIDHIAPPELLKQYDEALTSQSKRMGNGSGKRRERRVSAAVSVCGVVWSSRSSLLYEEDTEPPAILLHIPLLAEDKVRFCKSYTPMDKSWMKKRRGDKEYFDGVVSFIQFASLHAHGGKILCPCTKCVNLNLVLPGVAQAHLWTNGMLGSYTHWKFHGESVAVPTAPECGSSHVQDSHEQYGDFRGMLHDLCPTHEMAAEPMGQGETAQQPTEVPPDGAQKFYKMIDDVNKPLYAGCTKFSIFSAIVVLFQLKSLCGWTNKSFTMLLEVLMEMLPSDAKLPKDHYEAKKIVRDLGLGYEKIHACPNDCMLFWKENVNLEACPCCKVSRWKTNEASVTGNNASSSKGKKKATKILRWFPLKPRLQRLFLSPDLASSMKWHVNGRIDDGVMRHPADLDAWKLFDTTHLQFSSEPRNVRLGLAADGFNPFRIMSTTHSTWPVMLVPYNLPPWLCMKRSSLILSLLIPGPTSPGIAIDMYLQPLVEELRELWDVGVEAFDASSKHVFQLRAALMWTVHDFPAYADVPG</sequence>
<dbReference type="InterPro" id="IPR004242">
    <property type="entry name" value="Transposase_21"/>
</dbReference>
<dbReference type="Proteomes" id="UP001459277">
    <property type="component" value="Unassembled WGS sequence"/>
</dbReference>
<dbReference type="Pfam" id="PF13963">
    <property type="entry name" value="Transpos_assoc"/>
    <property type="match status" value="1"/>
</dbReference>
<dbReference type="Pfam" id="PF01738">
    <property type="entry name" value="DLH"/>
    <property type="match status" value="1"/>
</dbReference>
<feature type="domain" description="Dienelactone hydrolase" evidence="1">
    <location>
        <begin position="19"/>
        <end position="142"/>
    </location>
</feature>
<dbReference type="InterPro" id="IPR029480">
    <property type="entry name" value="Transpos_assoc"/>
</dbReference>
<dbReference type="Gene3D" id="3.40.50.1820">
    <property type="entry name" value="alpha/beta hydrolase"/>
    <property type="match status" value="1"/>
</dbReference>